<keyword evidence="1" id="KW-0472">Membrane</keyword>
<sequence>MHGEYFNKEIYNNKVLTFYKKLIQKYYEYKRDDEYSNYVPKFDQEIFKKYKCLVDLHDNLGKLLTNKHCKYATSFVDLYNDIFNTCYGDIYSGLCTEIENLRKDYETIIKTSECSDAQKTLPSIYGNNNLVIIIMPLVIISLVSFLLLMVYKVNKTFNTKKYILCYRLIKYFQSFILSNNFFI</sequence>
<dbReference type="AlphaFoldDB" id="A0A0J9SIK9"/>
<accession>A0A0J9SIK9</accession>
<keyword evidence="1" id="KW-0812">Transmembrane</keyword>
<evidence type="ECO:0008006" key="4">
    <source>
        <dbReference type="Google" id="ProtNLM"/>
    </source>
</evidence>
<reference evidence="2 3" key="1">
    <citation type="submission" date="2011-08" db="EMBL/GenBank/DDBJ databases">
        <title>The Genome Sequence of Plasmodium vivax India VII.</title>
        <authorList>
            <consortium name="The Broad Institute Genome Sequencing Platform"/>
            <consortium name="The Broad Institute Genome Sequencing Center for Infectious Disease"/>
            <person name="Neafsey D."/>
            <person name="Carlton J."/>
            <person name="Barnwell J."/>
            <person name="Collins W."/>
            <person name="Escalante A."/>
            <person name="Mullikin J."/>
            <person name="Saul A."/>
            <person name="Guigo R."/>
            <person name="Camara F."/>
            <person name="Young S.K."/>
            <person name="Zeng Q."/>
            <person name="Gargeya S."/>
            <person name="Fitzgerald M."/>
            <person name="Haas B."/>
            <person name="Abouelleil A."/>
            <person name="Alvarado L."/>
            <person name="Arachchi H.M."/>
            <person name="Berlin A."/>
            <person name="Brown A."/>
            <person name="Chapman S.B."/>
            <person name="Chen Z."/>
            <person name="Dunbar C."/>
            <person name="Freedman E."/>
            <person name="Gearin G."/>
            <person name="Gellesch M."/>
            <person name="Goldberg J."/>
            <person name="Griggs A."/>
            <person name="Gujja S."/>
            <person name="Heiman D."/>
            <person name="Howarth C."/>
            <person name="Larson L."/>
            <person name="Lui A."/>
            <person name="MacDonald P.J.P."/>
            <person name="Montmayeur A."/>
            <person name="Murphy C."/>
            <person name="Neiman D."/>
            <person name="Pearson M."/>
            <person name="Priest M."/>
            <person name="Roberts A."/>
            <person name="Saif S."/>
            <person name="Shea T."/>
            <person name="Shenoy N."/>
            <person name="Sisk P."/>
            <person name="Stolte C."/>
            <person name="Sykes S."/>
            <person name="Wortman J."/>
            <person name="Nusbaum C."/>
            <person name="Birren B."/>
        </authorList>
    </citation>
    <scope>NUCLEOTIDE SEQUENCE [LARGE SCALE GENOMIC DNA]</scope>
    <source>
        <strain evidence="2 3">India VII</strain>
    </source>
</reference>
<keyword evidence="1" id="KW-1133">Transmembrane helix</keyword>
<gene>
    <name evidence="2" type="ORF">PVIIG_06202</name>
</gene>
<feature type="transmembrane region" description="Helical" evidence="1">
    <location>
        <begin position="130"/>
        <end position="151"/>
    </location>
</feature>
<dbReference type="EMBL" id="KQ234188">
    <property type="protein sequence ID" value="KMZ82446.1"/>
    <property type="molecule type" value="Genomic_DNA"/>
</dbReference>
<evidence type="ECO:0000313" key="3">
    <source>
        <dbReference type="Proteomes" id="UP000053562"/>
    </source>
</evidence>
<name>A0A0J9SIK9_PLAVI</name>
<dbReference type="Proteomes" id="UP000053562">
    <property type="component" value="Unassembled WGS sequence"/>
</dbReference>
<evidence type="ECO:0000313" key="2">
    <source>
        <dbReference type="EMBL" id="KMZ82446.1"/>
    </source>
</evidence>
<protein>
    <recommendedName>
        <fullName evidence="4">Variable surface protein</fullName>
    </recommendedName>
</protein>
<proteinExistence type="predicted"/>
<organism evidence="2 3">
    <name type="scientific">Plasmodium vivax India VII</name>
    <dbReference type="NCBI Taxonomy" id="1077284"/>
    <lineage>
        <taxon>Eukaryota</taxon>
        <taxon>Sar</taxon>
        <taxon>Alveolata</taxon>
        <taxon>Apicomplexa</taxon>
        <taxon>Aconoidasida</taxon>
        <taxon>Haemosporida</taxon>
        <taxon>Plasmodiidae</taxon>
        <taxon>Plasmodium</taxon>
        <taxon>Plasmodium (Plasmodium)</taxon>
    </lineage>
</organism>
<evidence type="ECO:0000256" key="1">
    <source>
        <dbReference type="SAM" id="Phobius"/>
    </source>
</evidence>